<feature type="transmembrane region" description="Helical" evidence="1">
    <location>
        <begin position="12"/>
        <end position="34"/>
    </location>
</feature>
<organism evidence="2 3">
    <name type="scientific">Chitinophaga horti</name>
    <dbReference type="NCBI Taxonomy" id="2920382"/>
    <lineage>
        <taxon>Bacteria</taxon>
        <taxon>Pseudomonadati</taxon>
        <taxon>Bacteroidota</taxon>
        <taxon>Chitinophagia</taxon>
        <taxon>Chitinophagales</taxon>
        <taxon>Chitinophagaceae</taxon>
        <taxon>Chitinophaga</taxon>
    </lineage>
</organism>
<evidence type="ECO:0000313" key="3">
    <source>
        <dbReference type="Proteomes" id="UP001162741"/>
    </source>
</evidence>
<name>A0ABY6J8K5_9BACT</name>
<dbReference type="PANTHER" id="PTHR30441">
    <property type="entry name" value="DUF748 DOMAIN-CONTAINING PROTEIN"/>
    <property type="match status" value="1"/>
</dbReference>
<proteinExistence type="predicted"/>
<accession>A0ABY6J8K5</accession>
<keyword evidence="3" id="KW-1185">Reference proteome</keyword>
<protein>
    <recommendedName>
        <fullName evidence="4">AsmA family protein</fullName>
    </recommendedName>
</protein>
<gene>
    <name evidence="2" type="ORF">MKQ68_11135</name>
</gene>
<dbReference type="InterPro" id="IPR052894">
    <property type="entry name" value="AsmA-related"/>
</dbReference>
<reference evidence="2" key="1">
    <citation type="submission" date="2022-10" db="EMBL/GenBank/DDBJ databases">
        <title>Chitinophaga sp. nov., isolated from soil.</title>
        <authorList>
            <person name="Jeon C.O."/>
        </authorList>
    </citation>
    <scope>NUCLEOTIDE SEQUENCE</scope>
    <source>
        <strain evidence="2">R8</strain>
    </source>
</reference>
<dbReference type="Proteomes" id="UP001162741">
    <property type="component" value="Chromosome"/>
</dbReference>
<evidence type="ECO:0000313" key="2">
    <source>
        <dbReference type="EMBL" id="UYQ95656.1"/>
    </source>
</evidence>
<keyword evidence="1" id="KW-0472">Membrane</keyword>
<dbReference type="PANTHER" id="PTHR30441:SF8">
    <property type="entry name" value="DUF748 DOMAIN-CONTAINING PROTEIN"/>
    <property type="match status" value="1"/>
</dbReference>
<dbReference type="EMBL" id="CP107006">
    <property type="protein sequence ID" value="UYQ95656.1"/>
    <property type="molecule type" value="Genomic_DNA"/>
</dbReference>
<dbReference type="RefSeq" id="WP_264283361.1">
    <property type="nucleotide sequence ID" value="NZ_CP107006.1"/>
</dbReference>
<evidence type="ECO:0008006" key="4">
    <source>
        <dbReference type="Google" id="ProtNLM"/>
    </source>
</evidence>
<sequence>MPKANKLRKRVLKGLLIAAISFAAIIGLAAILLFTQQQRLTNLAITELNKQFKGELTIERSNIDLFKNFPYVSIGLHAVKFYGNKQRNGKPIYQLEHAYAGFSLPDIFKGKYNVRRIVLRGGYVELVRGRDGKLNITEAKNLSSDTTTAPSTDTSDLEIHLKKMVIRDLNIAFTDRASGRRFSTHINKLTTGFSTTADLLDISLETDMLLDMTSPTDTTFFRHKKFELDIAARYDKIKQQLALPEGGIQLEQAKFTITGTADLLQKLVDFKVHAAEPDMKLVSAFIPQDLDSMLRPFKYDATLYLDGIVKGHYSDTQLPLIEVTFGCKDAYFHNTGADRKVDQVGFSGFYTNGPEHSLRTSELRMTNVLARPGQGIFDGNFIVRDFTDPKVIAQLRSQLELQFIGEFLGIPDLEHISGTVKLDMNLNEFTDLSMPEQALHKLKDGVQSELTVTNLSFSAPNVPYIIRDLDMHAEMRDNKITLDTMRVKMGNSDLRMNGAISDLSALLHGHDKPVTVTLNASSDKLVLKELFAYDTALARKLTEEVNGFNIGVSLATSVKELRHPSPLPRGEFQLKQLRASFKKYPHAFHDLGFSLRINDTALLLKDFAGMIDQSDFHLSGRVINYQLWFQGHKKGKTQVAFDFKSNRLAMADLLGPISKKYVPAGYHEEEASNLWFRARADLRYDTTFRFAKVKIANVSVALKQHKFNVEKVSGNILYGSNKIIKVDTLKGIIGRSDFDLNLRLYSGKDTTLKKRTNYLYFSSRFLDIDQLTGYSFVPASNEPAPATAKNAAKKPDSSAHAKAYNIFEMPFPVFEVKADIGRIKYNKLWIKGLTTKLRMQEDHYVHLDTLGMQIADGAIGMRGYLNGSDPHKIYFRSRIKVNDVDLEKLMIKLDHFGQDLVINKNIKGRITGNIRSHVQLHPDFVPLLSDSKAELDVAIYNGSLVDFAPMQAMAGYFKDKNLRNVRFDTLKNVLTFTNGQLNIPTMNINSSLGFMEISGRQSLDLKMEYYMRIPMKMVTKVGFQALFGRKEAEVDLEQVDEIEYRDKDKKVRFMNVKVSGTPDDFKVGLGKSKKS</sequence>
<keyword evidence="1" id="KW-1133">Transmembrane helix</keyword>
<evidence type="ECO:0000256" key="1">
    <source>
        <dbReference type="SAM" id="Phobius"/>
    </source>
</evidence>
<keyword evidence="1" id="KW-0812">Transmembrane</keyword>